<dbReference type="Pfam" id="PF05402">
    <property type="entry name" value="PqqD"/>
    <property type="match status" value="1"/>
</dbReference>
<protein>
    <submittedName>
        <fullName evidence="1">PqqD family protein</fullName>
    </submittedName>
</protein>
<dbReference type="InterPro" id="IPR041881">
    <property type="entry name" value="PqqD_sf"/>
</dbReference>
<accession>A0A2A2GFH0</accession>
<dbReference type="EMBL" id="NSJZ01000021">
    <property type="protein sequence ID" value="PAU96098.1"/>
    <property type="molecule type" value="Genomic_DNA"/>
</dbReference>
<reference evidence="1 2" key="1">
    <citation type="submission" date="2017-09" db="EMBL/GenBank/DDBJ databases">
        <title>Paracoccus alkalisoli sp. nov., isolated from saline alkaline soil.</title>
        <authorList>
            <person name="Dong X."/>
            <person name="Zhang G."/>
        </authorList>
    </citation>
    <scope>NUCLEOTIDE SEQUENCE [LARGE SCALE GENOMIC DNA]</scope>
    <source>
        <strain evidence="1 2">WN007</strain>
    </source>
</reference>
<proteinExistence type="predicted"/>
<organism evidence="1 2">
    <name type="scientific">Paracoccus salipaludis</name>
    <dbReference type="NCBI Taxonomy" id="2032623"/>
    <lineage>
        <taxon>Bacteria</taxon>
        <taxon>Pseudomonadati</taxon>
        <taxon>Pseudomonadota</taxon>
        <taxon>Alphaproteobacteria</taxon>
        <taxon>Rhodobacterales</taxon>
        <taxon>Paracoccaceae</taxon>
        <taxon>Paracoccus</taxon>
    </lineage>
</organism>
<dbReference type="InterPro" id="IPR008792">
    <property type="entry name" value="PQQD"/>
</dbReference>
<dbReference type="Proteomes" id="UP000218023">
    <property type="component" value="Unassembled WGS sequence"/>
</dbReference>
<dbReference type="Gene3D" id="1.10.10.1150">
    <property type="entry name" value="Coenzyme PQQ synthesis protein D (PqqD)"/>
    <property type="match status" value="1"/>
</dbReference>
<sequence>MSRTAIFNFNSEKMQFMAYLVSPECVSCAVEEGIAILDLRSNTYFSLDPVGAAIWDRMAAPASLDDLTTAIAAEYDVPPQECRGDIADLLEDMLTHGLIQTV</sequence>
<name>A0A2A2GFH0_9RHOB</name>
<dbReference type="OrthoDB" id="1495225at2"/>
<evidence type="ECO:0000313" key="2">
    <source>
        <dbReference type="Proteomes" id="UP000218023"/>
    </source>
</evidence>
<comment type="caution">
    <text evidence="1">The sequence shown here is derived from an EMBL/GenBank/DDBJ whole genome shotgun (WGS) entry which is preliminary data.</text>
</comment>
<keyword evidence="2" id="KW-1185">Reference proteome</keyword>
<dbReference type="AlphaFoldDB" id="A0A2A2GFH0"/>
<evidence type="ECO:0000313" key="1">
    <source>
        <dbReference type="EMBL" id="PAU96098.1"/>
    </source>
</evidence>
<gene>
    <name evidence="1" type="ORF">CK240_15455</name>
</gene>